<protein>
    <recommendedName>
        <fullName evidence="2">L-lactate dehydrogenase A chain</fullName>
    </recommendedName>
</protein>
<feature type="binding site" evidence="4">
    <location>
        <position position="65"/>
    </location>
    <ligand>
        <name>NAD(+)</name>
        <dbReference type="ChEBI" id="CHEBI:57540"/>
    </ligand>
</feature>
<reference evidence="9" key="2">
    <citation type="submission" date="2025-08" db="UniProtKB">
        <authorList>
            <consortium name="Ensembl"/>
        </authorList>
    </citation>
    <scope>IDENTIFICATION</scope>
</reference>
<keyword evidence="5" id="KW-0560">Oxidoreductase</keyword>
<evidence type="ECO:0000256" key="6">
    <source>
        <dbReference type="SAM" id="Phobius"/>
    </source>
</evidence>
<dbReference type="PANTHER" id="PTHR43128:SF10">
    <property type="entry name" value="L-LACTATE DEHYDROGENASE A CHAIN"/>
    <property type="match status" value="1"/>
</dbReference>
<evidence type="ECO:0000259" key="8">
    <source>
        <dbReference type="Pfam" id="PF02866"/>
    </source>
</evidence>
<name>A0A7N4NHE1_SARHA</name>
<dbReference type="AlphaFoldDB" id="A0A7N4NHE1"/>
<reference evidence="9" key="3">
    <citation type="submission" date="2025-09" db="UniProtKB">
        <authorList>
            <consortium name="Ensembl"/>
        </authorList>
    </citation>
    <scope>IDENTIFICATION</scope>
</reference>
<proteinExistence type="inferred from homology"/>
<dbReference type="Pfam" id="PF02866">
    <property type="entry name" value="Ldh_1_C"/>
    <property type="match status" value="1"/>
</dbReference>
<dbReference type="GeneTree" id="ENSGT00940000163242"/>
<dbReference type="GO" id="GO:0005737">
    <property type="term" value="C:cytoplasm"/>
    <property type="evidence" value="ECO:0007669"/>
    <property type="project" value="UniProtKB-SubCell"/>
</dbReference>
<keyword evidence="10" id="KW-1185">Reference proteome</keyword>
<evidence type="ECO:0000256" key="2">
    <source>
        <dbReference type="ARBA" id="ARBA00017655"/>
    </source>
</evidence>
<evidence type="ECO:0000256" key="3">
    <source>
        <dbReference type="ARBA" id="ARBA00022490"/>
    </source>
</evidence>
<dbReference type="SUPFAM" id="SSF51735">
    <property type="entry name" value="NAD(P)-binding Rossmann-fold domains"/>
    <property type="match status" value="1"/>
</dbReference>
<feature type="domain" description="Lactate/malate dehydrogenase C-terminal" evidence="8">
    <location>
        <begin position="185"/>
        <end position="313"/>
    </location>
</feature>
<evidence type="ECO:0000313" key="10">
    <source>
        <dbReference type="Proteomes" id="UP000007648"/>
    </source>
</evidence>
<comment type="subcellular location">
    <subcellularLocation>
        <location evidence="1">Cytoplasm</location>
    </subcellularLocation>
</comment>
<dbReference type="InterPro" id="IPR022383">
    <property type="entry name" value="Lactate/malate_DH_C"/>
</dbReference>
<dbReference type="InterPro" id="IPR036291">
    <property type="entry name" value="NAD(P)-bd_dom_sf"/>
</dbReference>
<feature type="transmembrane region" description="Helical" evidence="6">
    <location>
        <begin position="6"/>
        <end position="26"/>
    </location>
</feature>
<dbReference type="Proteomes" id="UP000007648">
    <property type="component" value="Unassembled WGS sequence"/>
</dbReference>
<dbReference type="InParanoid" id="A0A7N4NHE1"/>
<dbReference type="GO" id="GO:0004459">
    <property type="term" value="F:L-lactate dehydrogenase (NAD+) activity"/>
    <property type="evidence" value="ECO:0007669"/>
    <property type="project" value="TreeGrafter"/>
</dbReference>
<comment type="similarity">
    <text evidence="5">Belongs to the LDH/MDH superfamily.</text>
</comment>
<dbReference type="SUPFAM" id="SSF56327">
    <property type="entry name" value="LDH C-terminal domain-like"/>
    <property type="match status" value="1"/>
</dbReference>
<dbReference type="PRINTS" id="PR00086">
    <property type="entry name" value="LLDHDRGNASE"/>
</dbReference>
<sequence>MIAFSVFEGICFFIIFSLFFSCWLNLDYQFKNFPFILKNIKYLFFLFLMKCVLQELTDDQLALVDADENIVKGQMMDLQHGSQFINMPKIVSGTDYKVTANSKLIIITAGICQEKTQSQLDLVYGNVEIFKSVIPSIVQYSPNCIILIVSSPGDVLTYVAWKLSGFSIYCIIGSGCNLDTARFQHGDSSVPVWTGIAGASLKSLNLDVGTSKDMEQCGNLHKKLVASAYDVIKLKGCASWAIGLSVADLTDTIMKNLKKIHSVSTMIKGLYGIKEEVFLSVPCVLGKDGISDILKITMNPEEEALLRKSADNIWEIQQELKL</sequence>
<keyword evidence="3" id="KW-0963">Cytoplasm</keyword>
<dbReference type="Gene3D" id="3.40.50.720">
    <property type="entry name" value="NAD(P)-binding Rossmann-like Domain"/>
    <property type="match status" value="1"/>
</dbReference>
<evidence type="ECO:0000256" key="4">
    <source>
        <dbReference type="PIRSR" id="PIRSR000102-3"/>
    </source>
</evidence>
<dbReference type="InterPro" id="IPR015955">
    <property type="entry name" value="Lactate_DH/Glyco_Ohase_4_C"/>
</dbReference>
<keyword evidence="6" id="KW-0812">Transmembrane</keyword>
<dbReference type="PANTHER" id="PTHR43128">
    <property type="entry name" value="L-2-HYDROXYCARBOXYLATE DEHYDROGENASE (NAD(P)(+))"/>
    <property type="match status" value="1"/>
</dbReference>
<organism evidence="9 10">
    <name type="scientific">Sarcophilus harrisii</name>
    <name type="common">Tasmanian devil</name>
    <name type="synonym">Sarcophilus laniarius</name>
    <dbReference type="NCBI Taxonomy" id="9305"/>
    <lineage>
        <taxon>Eukaryota</taxon>
        <taxon>Metazoa</taxon>
        <taxon>Chordata</taxon>
        <taxon>Craniata</taxon>
        <taxon>Vertebrata</taxon>
        <taxon>Euteleostomi</taxon>
        <taxon>Mammalia</taxon>
        <taxon>Metatheria</taxon>
        <taxon>Dasyuromorphia</taxon>
        <taxon>Dasyuridae</taxon>
        <taxon>Sarcophilus</taxon>
    </lineage>
</organism>
<dbReference type="GO" id="GO:0006089">
    <property type="term" value="P:lactate metabolic process"/>
    <property type="evidence" value="ECO:0007669"/>
    <property type="project" value="TreeGrafter"/>
</dbReference>
<dbReference type="Gene3D" id="3.90.110.10">
    <property type="entry name" value="Lactate dehydrogenase/glycoside hydrolase, family 4, C-terminal"/>
    <property type="match status" value="1"/>
</dbReference>
<dbReference type="Ensembl" id="ENSSHAT00000030008.1">
    <property type="protein sequence ID" value="ENSSHAP00000022538.1"/>
    <property type="gene ID" value="ENSSHAG00000029476.1"/>
</dbReference>
<dbReference type="InterPro" id="IPR001236">
    <property type="entry name" value="Lactate/malate_DH_N"/>
</dbReference>
<keyword evidence="6" id="KW-1133">Transmembrane helix</keyword>
<evidence type="ECO:0000313" key="9">
    <source>
        <dbReference type="Ensembl" id="ENSSHAP00000022538.1"/>
    </source>
</evidence>
<dbReference type="Pfam" id="PF00056">
    <property type="entry name" value="Ldh_1_N"/>
    <property type="match status" value="1"/>
</dbReference>
<evidence type="ECO:0000259" key="7">
    <source>
        <dbReference type="Pfam" id="PF00056"/>
    </source>
</evidence>
<dbReference type="InterPro" id="IPR001557">
    <property type="entry name" value="L-lactate/malate_DH"/>
</dbReference>
<feature type="domain" description="Lactate/malate dehydrogenase N-terminal" evidence="7">
    <location>
        <begin position="50"/>
        <end position="168"/>
    </location>
</feature>
<gene>
    <name evidence="9" type="primary">LOC100922669</name>
</gene>
<feature type="binding site" evidence="4">
    <location>
        <position position="126"/>
    </location>
    <ligand>
        <name>NAD(+)</name>
        <dbReference type="ChEBI" id="CHEBI:57540"/>
    </ligand>
</feature>
<accession>A0A7N4NHE1</accession>
<dbReference type="PIRSF" id="PIRSF000102">
    <property type="entry name" value="Lac_mal_DH"/>
    <property type="match status" value="1"/>
</dbReference>
<reference evidence="9 10" key="1">
    <citation type="journal article" date="2011" name="Proc. Natl. Acad. Sci. U.S.A.">
        <title>Genetic diversity and population structure of the endangered marsupial Sarcophilus harrisii (Tasmanian devil).</title>
        <authorList>
            <person name="Miller W."/>
            <person name="Hayes V.M."/>
            <person name="Ratan A."/>
            <person name="Petersen D.C."/>
            <person name="Wittekindt N.E."/>
            <person name="Miller J."/>
            <person name="Walenz B."/>
            <person name="Knight J."/>
            <person name="Qi J."/>
            <person name="Zhao F."/>
            <person name="Wang Q."/>
            <person name="Bedoya-Reina O.C."/>
            <person name="Katiyar N."/>
            <person name="Tomsho L.P."/>
            <person name="Kasson L.M."/>
            <person name="Hardie R.A."/>
            <person name="Woodbridge P."/>
            <person name="Tindall E.A."/>
            <person name="Bertelsen M.F."/>
            <person name="Dixon D."/>
            <person name="Pyecroft S."/>
            <person name="Helgen K.M."/>
            <person name="Lesk A.M."/>
            <person name="Pringle T.H."/>
            <person name="Patterson N."/>
            <person name="Zhang Y."/>
            <person name="Kreiss A."/>
            <person name="Woods G.M."/>
            <person name="Jones M.E."/>
            <person name="Schuster S.C."/>
        </authorList>
    </citation>
    <scope>NUCLEOTIDE SEQUENCE [LARGE SCALE GENOMIC DNA]</scope>
</reference>
<evidence type="ECO:0000256" key="5">
    <source>
        <dbReference type="RuleBase" id="RU003369"/>
    </source>
</evidence>
<evidence type="ECO:0000256" key="1">
    <source>
        <dbReference type="ARBA" id="ARBA00004496"/>
    </source>
</evidence>
<keyword evidence="4" id="KW-0520">NAD</keyword>
<keyword evidence="6" id="KW-0472">Membrane</keyword>